<evidence type="ECO:0000259" key="1">
    <source>
        <dbReference type="Pfam" id="PF14534"/>
    </source>
</evidence>
<evidence type="ECO:0000313" key="3">
    <source>
        <dbReference type="Proteomes" id="UP000441523"/>
    </source>
</evidence>
<feature type="domain" description="DUF4440" evidence="1">
    <location>
        <begin position="10"/>
        <end position="106"/>
    </location>
</feature>
<evidence type="ECO:0000313" key="2">
    <source>
        <dbReference type="EMBL" id="KAB1069953.1"/>
    </source>
</evidence>
<dbReference type="Proteomes" id="UP000441523">
    <property type="component" value="Unassembled WGS sequence"/>
</dbReference>
<gene>
    <name evidence="2" type="ORF">F6X51_24255</name>
</gene>
<dbReference type="Gene3D" id="3.10.450.50">
    <property type="match status" value="1"/>
</dbReference>
<dbReference type="InterPro" id="IPR027843">
    <property type="entry name" value="DUF4440"/>
</dbReference>
<protein>
    <submittedName>
        <fullName evidence="2">Nuclear transport factor 2 family protein</fullName>
    </submittedName>
</protein>
<dbReference type="Pfam" id="PF14534">
    <property type="entry name" value="DUF4440"/>
    <property type="match status" value="1"/>
</dbReference>
<dbReference type="SUPFAM" id="SSF54427">
    <property type="entry name" value="NTF2-like"/>
    <property type="match status" value="1"/>
</dbReference>
<accession>A0A6N6MHX0</accession>
<dbReference type="InterPro" id="IPR032710">
    <property type="entry name" value="NTF2-like_dom_sf"/>
</dbReference>
<reference evidence="2 3" key="1">
    <citation type="submission" date="2019-09" db="EMBL/GenBank/DDBJ databases">
        <title>YIM 132548 draft genome.</title>
        <authorList>
            <person name="Jiang L."/>
        </authorList>
    </citation>
    <scope>NUCLEOTIDE SEQUENCE [LARGE SCALE GENOMIC DNA]</scope>
    <source>
        <strain evidence="2 3">YIM 132548</strain>
    </source>
</reference>
<dbReference type="EMBL" id="VZZJ01000034">
    <property type="protein sequence ID" value="KAB1069953.1"/>
    <property type="molecule type" value="Genomic_DNA"/>
</dbReference>
<organism evidence="2 3">
    <name type="scientific">Methylobacterium planeticum</name>
    <dbReference type="NCBI Taxonomy" id="2615211"/>
    <lineage>
        <taxon>Bacteria</taxon>
        <taxon>Pseudomonadati</taxon>
        <taxon>Pseudomonadota</taxon>
        <taxon>Alphaproteobacteria</taxon>
        <taxon>Hyphomicrobiales</taxon>
        <taxon>Methylobacteriaceae</taxon>
        <taxon>Methylobacterium</taxon>
    </lineage>
</organism>
<name>A0A6N6MHX0_9HYPH</name>
<dbReference type="AlphaFoldDB" id="A0A6N6MHX0"/>
<dbReference type="RefSeq" id="WP_150966326.1">
    <property type="nucleotide sequence ID" value="NZ_VZZJ01000034.1"/>
</dbReference>
<comment type="caution">
    <text evidence="2">The sequence shown here is derived from an EMBL/GenBank/DDBJ whole genome shotgun (WGS) entry which is preliminary data.</text>
</comment>
<keyword evidence="3" id="KW-1185">Reference proteome</keyword>
<sequence>MDDDRVWSFEKSLWTGDADHYRELVDDACLMVLPRPPFVLSGAEAIEAVANTPRWSDVTLSEGQVSRPQEGLIVIAYQAKASRDDETYAAHCTSTYRRLEHEVWRVVQHQQTPPLVNAAAEKTGA</sequence>
<proteinExistence type="predicted"/>